<feature type="compositionally biased region" description="Polar residues" evidence="1">
    <location>
        <begin position="63"/>
        <end position="75"/>
    </location>
</feature>
<evidence type="ECO:0000259" key="2">
    <source>
        <dbReference type="SMART" id="SM00850"/>
    </source>
</evidence>
<dbReference type="Pfam" id="PF04397">
    <property type="entry name" value="LytTR"/>
    <property type="match status" value="1"/>
</dbReference>
<dbReference type="GeneID" id="303114338"/>
<dbReference type="Gene3D" id="2.40.50.1020">
    <property type="entry name" value="LytTr DNA-binding domain"/>
    <property type="match status" value="1"/>
</dbReference>
<dbReference type="RefSeq" id="WP_154573833.1">
    <property type="nucleotide sequence ID" value="NZ_JBQHWT010000001.1"/>
</dbReference>
<protein>
    <submittedName>
        <fullName evidence="3">Response regulator transcription factor</fullName>
    </submittedName>
</protein>
<dbReference type="AlphaFoldDB" id="A0A6L5Y3T1"/>
<evidence type="ECO:0000313" key="3">
    <source>
        <dbReference type="EMBL" id="MST51356.1"/>
    </source>
</evidence>
<dbReference type="SMART" id="SM00850">
    <property type="entry name" value="LytTR"/>
    <property type="match status" value="1"/>
</dbReference>
<dbReference type="GO" id="GO:0003677">
    <property type="term" value="F:DNA binding"/>
    <property type="evidence" value="ECO:0007669"/>
    <property type="project" value="InterPro"/>
</dbReference>
<dbReference type="InterPro" id="IPR007492">
    <property type="entry name" value="LytTR_DNA-bd_dom"/>
</dbReference>
<dbReference type="InterPro" id="IPR011006">
    <property type="entry name" value="CheY-like_superfamily"/>
</dbReference>
<dbReference type="Gene3D" id="3.40.50.2300">
    <property type="match status" value="1"/>
</dbReference>
<feature type="domain" description="HTH LytTR-type" evidence="2">
    <location>
        <begin position="175"/>
        <end position="269"/>
    </location>
</feature>
<sequence length="278" mass="31731">MKVAIVNAERKVREYFVMLLKKYASDKPIAADCTLFESGDTFLASENFGRFDVVFLDIGPGESDSTTQSGHTTVSEGAAQTEHTTNADGAAQTEHTARAKRSNGLETAATLRKASGTAMIVLLTENRDHIRVAFSLHAFDCLIKPVSCQRFQKLMDDLCRYLFHDHGYLEFTADRKRIRLPLKFLISCQSCGHYMTVRDVENRSWRTRMTVSQLLGRLDGDPRFLSINKGIIVNLDHVSTMRDGFCTTKDGCQFPLRVRQRTRLINHWREYIFLKRIR</sequence>
<accession>A0A6L5Y3T1</accession>
<dbReference type="EMBL" id="VUMZ01000002">
    <property type="protein sequence ID" value="MST51356.1"/>
    <property type="molecule type" value="Genomic_DNA"/>
</dbReference>
<gene>
    <name evidence="3" type="ORF">FYJ64_03295</name>
</gene>
<organism evidence="3 4">
    <name type="scientific">Hornefia butyriciproducens</name>
    <dbReference type="NCBI Taxonomy" id="2652293"/>
    <lineage>
        <taxon>Bacteria</taxon>
        <taxon>Bacillati</taxon>
        <taxon>Bacillota</taxon>
        <taxon>Clostridia</taxon>
        <taxon>Peptostreptococcales</taxon>
        <taxon>Anaerovoracaceae</taxon>
        <taxon>Hornefia</taxon>
    </lineage>
</organism>
<dbReference type="SUPFAM" id="SSF52172">
    <property type="entry name" value="CheY-like"/>
    <property type="match status" value="1"/>
</dbReference>
<proteinExistence type="predicted"/>
<dbReference type="Proteomes" id="UP000474676">
    <property type="component" value="Unassembled WGS sequence"/>
</dbReference>
<name>A0A6L5Y3T1_9FIRM</name>
<feature type="region of interest" description="Disordered" evidence="1">
    <location>
        <begin position="63"/>
        <end position="104"/>
    </location>
</feature>
<evidence type="ECO:0000256" key="1">
    <source>
        <dbReference type="SAM" id="MobiDB-lite"/>
    </source>
</evidence>
<reference evidence="3 4" key="1">
    <citation type="submission" date="2019-08" db="EMBL/GenBank/DDBJ databases">
        <title>In-depth cultivation of the pig gut microbiome towards novel bacterial diversity and tailored functional studies.</title>
        <authorList>
            <person name="Wylensek D."/>
            <person name="Hitch T.C.A."/>
            <person name="Clavel T."/>
        </authorList>
    </citation>
    <scope>NUCLEOTIDE SEQUENCE [LARGE SCALE GENOMIC DNA]</scope>
    <source>
        <strain evidence="3 4">WCA-MUC-591-APC-3H</strain>
    </source>
</reference>
<comment type="caution">
    <text evidence="3">The sequence shown here is derived from an EMBL/GenBank/DDBJ whole genome shotgun (WGS) entry which is preliminary data.</text>
</comment>
<evidence type="ECO:0000313" key="4">
    <source>
        <dbReference type="Proteomes" id="UP000474676"/>
    </source>
</evidence>
<keyword evidence="4" id="KW-1185">Reference proteome</keyword>